<dbReference type="AlphaFoldDB" id="A0A2S7N0T5"/>
<dbReference type="Proteomes" id="UP000239663">
    <property type="component" value="Unassembled WGS sequence"/>
</dbReference>
<reference evidence="2 3" key="1">
    <citation type="submission" date="2017-12" db="EMBL/GenBank/DDBJ databases">
        <title>Taxonomic description and draft genome of Pradoshia cofamensis Gen. nov., sp. nov., a thermotolerant bacillale isolated from anterior gut of earthworm Eisenia fetida.</title>
        <authorList>
            <person name="Saha T."/>
            <person name="Chakraborty R."/>
        </authorList>
    </citation>
    <scope>NUCLEOTIDE SEQUENCE [LARGE SCALE GENOMIC DNA]</scope>
    <source>
        <strain evidence="2 3">EAG3</strain>
    </source>
</reference>
<evidence type="ECO:0000256" key="1">
    <source>
        <dbReference type="SAM" id="Phobius"/>
    </source>
</evidence>
<keyword evidence="1" id="KW-1133">Transmembrane helix</keyword>
<evidence type="ECO:0000313" key="3">
    <source>
        <dbReference type="Proteomes" id="UP000239663"/>
    </source>
</evidence>
<dbReference type="RefSeq" id="WP_104848848.1">
    <property type="nucleotide sequence ID" value="NZ_PKOZ01000003.1"/>
</dbReference>
<proteinExistence type="predicted"/>
<sequence length="84" mass="9568">MKLNLLTAIFIGMVLGIIIVFLDPVYGLILGFGIVAGCLFRALYLLEEIHKRVSKGYVKPTRVQKAMEDYLRERDKNQTIVPKD</sequence>
<keyword evidence="1" id="KW-0472">Membrane</keyword>
<comment type="caution">
    <text evidence="2">The sequence shown here is derived from an EMBL/GenBank/DDBJ whole genome shotgun (WGS) entry which is preliminary data.</text>
</comment>
<accession>A0A2S7N0T5</accession>
<name>A0A2S7N0T5_9BACI</name>
<feature type="transmembrane region" description="Helical" evidence="1">
    <location>
        <begin position="5"/>
        <end position="22"/>
    </location>
</feature>
<feature type="transmembrane region" description="Helical" evidence="1">
    <location>
        <begin position="28"/>
        <end position="46"/>
    </location>
</feature>
<dbReference type="OrthoDB" id="2456192at2"/>
<evidence type="ECO:0000313" key="2">
    <source>
        <dbReference type="EMBL" id="PQD95701.1"/>
    </source>
</evidence>
<keyword evidence="1" id="KW-0812">Transmembrane</keyword>
<organism evidence="2 3">
    <name type="scientific">Pradoshia eiseniae</name>
    <dbReference type="NCBI Taxonomy" id="2064768"/>
    <lineage>
        <taxon>Bacteria</taxon>
        <taxon>Bacillati</taxon>
        <taxon>Bacillota</taxon>
        <taxon>Bacilli</taxon>
        <taxon>Bacillales</taxon>
        <taxon>Bacillaceae</taxon>
        <taxon>Pradoshia</taxon>
    </lineage>
</organism>
<gene>
    <name evidence="2" type="ORF">CYL18_07355</name>
</gene>
<evidence type="ECO:0008006" key="4">
    <source>
        <dbReference type="Google" id="ProtNLM"/>
    </source>
</evidence>
<dbReference type="EMBL" id="PKOZ01000003">
    <property type="protein sequence ID" value="PQD95701.1"/>
    <property type="molecule type" value="Genomic_DNA"/>
</dbReference>
<protein>
    <recommendedName>
        <fullName evidence="4">ATP-dependent Lon protease</fullName>
    </recommendedName>
</protein>
<keyword evidence="3" id="KW-1185">Reference proteome</keyword>